<accession>A0A5J4VAP5</accession>
<keyword evidence="1" id="KW-0812">Transmembrane</keyword>
<gene>
    <name evidence="2" type="ORF">EZS28_024952</name>
</gene>
<dbReference type="Proteomes" id="UP000324800">
    <property type="component" value="Unassembled WGS sequence"/>
</dbReference>
<evidence type="ECO:0000313" key="2">
    <source>
        <dbReference type="EMBL" id="KAA6379522.1"/>
    </source>
</evidence>
<feature type="transmembrane region" description="Helical" evidence="1">
    <location>
        <begin position="29"/>
        <end position="47"/>
    </location>
</feature>
<dbReference type="GO" id="GO:0003723">
    <property type="term" value="F:RNA binding"/>
    <property type="evidence" value="ECO:0007669"/>
    <property type="project" value="InterPro"/>
</dbReference>
<evidence type="ECO:0000313" key="3">
    <source>
        <dbReference type="Proteomes" id="UP000324800"/>
    </source>
</evidence>
<protein>
    <submittedName>
        <fullName evidence="2">Uncharacterized protein</fullName>
    </submittedName>
</protein>
<evidence type="ECO:0000256" key="1">
    <source>
        <dbReference type="SAM" id="Phobius"/>
    </source>
</evidence>
<dbReference type="GO" id="GO:0006368">
    <property type="term" value="P:transcription elongation by RNA polymerase II"/>
    <property type="evidence" value="ECO:0007669"/>
    <property type="project" value="TreeGrafter"/>
</dbReference>
<dbReference type="GO" id="GO:0000973">
    <property type="term" value="P:post-transcriptional tethering of RNA polymerase II gene DNA at nuclear periphery"/>
    <property type="evidence" value="ECO:0007669"/>
    <property type="project" value="TreeGrafter"/>
</dbReference>
<dbReference type="InterPro" id="IPR045114">
    <property type="entry name" value="Csn12-like"/>
</dbReference>
<dbReference type="GO" id="GO:0016973">
    <property type="term" value="P:poly(A)+ mRNA export from nucleus"/>
    <property type="evidence" value="ECO:0007669"/>
    <property type="project" value="TreeGrafter"/>
</dbReference>
<dbReference type="PANTHER" id="PTHR12732">
    <property type="entry name" value="UNCHARACTERIZED PROTEASOME COMPONENT REGION PCI-CONTAINING"/>
    <property type="match status" value="1"/>
</dbReference>
<dbReference type="PANTHER" id="PTHR12732:SF0">
    <property type="entry name" value="PCI DOMAIN-CONTAINING PROTEIN 2"/>
    <property type="match status" value="1"/>
</dbReference>
<dbReference type="EMBL" id="SNRW01008438">
    <property type="protein sequence ID" value="KAA6379522.1"/>
    <property type="molecule type" value="Genomic_DNA"/>
</dbReference>
<sequence length="106" mass="13028">MIWYKGIRRAIVTGNVLLFRNEIQRHQEFFIRIGVYLLILQLEMLAFRQLFKRIHQEFVQNVPDYKYQISFVQLLNILMQIGLTDIYQQFNSRSKSDSFFFIFFFF</sequence>
<proteinExistence type="predicted"/>
<organism evidence="2 3">
    <name type="scientific">Streblomastix strix</name>
    <dbReference type="NCBI Taxonomy" id="222440"/>
    <lineage>
        <taxon>Eukaryota</taxon>
        <taxon>Metamonada</taxon>
        <taxon>Preaxostyla</taxon>
        <taxon>Oxymonadida</taxon>
        <taxon>Streblomastigidae</taxon>
        <taxon>Streblomastix</taxon>
    </lineage>
</organism>
<keyword evidence="1" id="KW-1133">Transmembrane helix</keyword>
<dbReference type="GO" id="GO:0070390">
    <property type="term" value="C:transcription export complex 2"/>
    <property type="evidence" value="ECO:0007669"/>
    <property type="project" value="TreeGrafter"/>
</dbReference>
<dbReference type="GO" id="GO:0003690">
    <property type="term" value="F:double-stranded DNA binding"/>
    <property type="evidence" value="ECO:0007669"/>
    <property type="project" value="InterPro"/>
</dbReference>
<dbReference type="OrthoDB" id="10252687at2759"/>
<reference evidence="2 3" key="1">
    <citation type="submission" date="2019-03" db="EMBL/GenBank/DDBJ databases">
        <title>Single cell metagenomics reveals metabolic interactions within the superorganism composed of flagellate Streblomastix strix and complex community of Bacteroidetes bacteria on its surface.</title>
        <authorList>
            <person name="Treitli S.C."/>
            <person name="Kolisko M."/>
            <person name="Husnik F."/>
            <person name="Keeling P."/>
            <person name="Hampl V."/>
        </authorList>
    </citation>
    <scope>NUCLEOTIDE SEQUENCE [LARGE SCALE GENOMIC DNA]</scope>
    <source>
        <strain evidence="2">ST1C</strain>
    </source>
</reference>
<dbReference type="AlphaFoldDB" id="A0A5J4VAP5"/>
<keyword evidence="1" id="KW-0472">Membrane</keyword>
<name>A0A5J4VAP5_9EUKA</name>
<comment type="caution">
    <text evidence="2">The sequence shown here is derived from an EMBL/GenBank/DDBJ whole genome shotgun (WGS) entry which is preliminary data.</text>
</comment>